<evidence type="ECO:0008006" key="4">
    <source>
        <dbReference type="Google" id="ProtNLM"/>
    </source>
</evidence>
<comment type="caution">
    <text evidence="2">The sequence shown here is derived from an EMBL/GenBank/DDBJ whole genome shotgun (WGS) entry which is preliminary data.</text>
</comment>
<dbReference type="InterPro" id="IPR029062">
    <property type="entry name" value="Class_I_gatase-like"/>
</dbReference>
<dbReference type="InterPro" id="IPR010139">
    <property type="entry name" value="Imidazole-glycPsynth_HisH"/>
</dbReference>
<dbReference type="GO" id="GO:0000105">
    <property type="term" value="P:L-histidine biosynthetic process"/>
    <property type="evidence" value="ECO:0007669"/>
    <property type="project" value="InterPro"/>
</dbReference>
<name>A0AAN8WEL7_9MAGN</name>
<dbReference type="AlphaFoldDB" id="A0AAN8WEL7"/>
<dbReference type="PROSITE" id="PS51273">
    <property type="entry name" value="GATASE_TYPE_1"/>
    <property type="match status" value="1"/>
</dbReference>
<reference evidence="2 3" key="1">
    <citation type="submission" date="2023-12" db="EMBL/GenBank/DDBJ databases">
        <title>A high-quality genome assembly for Dillenia turbinata (Dilleniales).</title>
        <authorList>
            <person name="Chanderbali A."/>
        </authorList>
    </citation>
    <scope>NUCLEOTIDE SEQUENCE [LARGE SCALE GENOMIC DNA]</scope>
    <source>
        <strain evidence="2">LSX21</strain>
        <tissue evidence="2">Leaf</tissue>
    </source>
</reference>
<sequence length="113" mass="12594">MINAASSYWSSSSRMFVHHDNTDRKNVTFKSTNFSIRAHSSSSAGESVVARLDYGAGNVQSVRNAIRHLGYDIKDINTPEDILNANRLIFPGVGAFVLAMDVLNHNGRKEEYY</sequence>
<organism evidence="2 3">
    <name type="scientific">Dillenia turbinata</name>
    <dbReference type="NCBI Taxonomy" id="194707"/>
    <lineage>
        <taxon>Eukaryota</taxon>
        <taxon>Viridiplantae</taxon>
        <taxon>Streptophyta</taxon>
        <taxon>Embryophyta</taxon>
        <taxon>Tracheophyta</taxon>
        <taxon>Spermatophyta</taxon>
        <taxon>Magnoliopsida</taxon>
        <taxon>eudicotyledons</taxon>
        <taxon>Gunneridae</taxon>
        <taxon>Pentapetalae</taxon>
        <taxon>Dilleniales</taxon>
        <taxon>Dilleniaceae</taxon>
        <taxon>Dillenia</taxon>
    </lineage>
</organism>
<dbReference type="PANTHER" id="PTHR42701:SF1">
    <property type="entry name" value="IMIDAZOLE GLYCEROL PHOSPHATE SYNTHASE SUBUNIT HISH"/>
    <property type="match status" value="1"/>
</dbReference>
<proteinExistence type="predicted"/>
<protein>
    <recommendedName>
        <fullName evidence="4">Imidazole glycerol phosphate synthase hisHF</fullName>
    </recommendedName>
</protein>
<dbReference type="GO" id="GO:0000107">
    <property type="term" value="F:imidazoleglycerol-phosphate synthase activity"/>
    <property type="evidence" value="ECO:0007669"/>
    <property type="project" value="TreeGrafter"/>
</dbReference>
<evidence type="ECO:0000256" key="1">
    <source>
        <dbReference type="ARBA" id="ARBA00022962"/>
    </source>
</evidence>
<gene>
    <name evidence="2" type="ORF">RJ641_000415</name>
</gene>
<accession>A0AAN8WEL7</accession>
<evidence type="ECO:0000313" key="2">
    <source>
        <dbReference type="EMBL" id="KAK6946942.1"/>
    </source>
</evidence>
<dbReference type="EMBL" id="JBAMMX010000001">
    <property type="protein sequence ID" value="KAK6946942.1"/>
    <property type="molecule type" value="Genomic_DNA"/>
</dbReference>
<dbReference type="SUPFAM" id="SSF52317">
    <property type="entry name" value="Class I glutamine amidotransferase-like"/>
    <property type="match status" value="1"/>
</dbReference>
<keyword evidence="1" id="KW-0315">Glutamine amidotransferase</keyword>
<dbReference type="PANTHER" id="PTHR42701">
    <property type="entry name" value="IMIDAZOLE GLYCEROL PHOSPHATE SYNTHASE SUBUNIT HISH"/>
    <property type="match status" value="1"/>
</dbReference>
<dbReference type="Proteomes" id="UP001370490">
    <property type="component" value="Unassembled WGS sequence"/>
</dbReference>
<evidence type="ECO:0000313" key="3">
    <source>
        <dbReference type="Proteomes" id="UP001370490"/>
    </source>
</evidence>
<dbReference type="Gene3D" id="3.40.50.880">
    <property type="match status" value="1"/>
</dbReference>
<keyword evidence="3" id="KW-1185">Reference proteome</keyword>